<dbReference type="Proteomes" id="UP000793456">
    <property type="component" value="Chromosome XV"/>
</dbReference>
<gene>
    <name evidence="1" type="ORF">E3U43_001991</name>
</gene>
<evidence type="ECO:0000313" key="1">
    <source>
        <dbReference type="EMBL" id="TMS09332.1"/>
    </source>
</evidence>
<keyword evidence="2" id="KW-1185">Reference proteome</keyword>
<accession>A0ACD3QQJ1</accession>
<sequence>MFKAKILFIGPSESGKTVLANFLSDTAEYVGGEYRPTQGVRILEFESQPEGGSGDSTTCEVELWDCSGDLKFETCWPAVMKDASGVVIIFNPDVPSHLKEIETWHSIFIASQGFQDNQCLLIAHQKPGSGVEDGRLPLASHLSRLLLIHSNLEEDPEDVSQAFCRYLGNVVNTMSESREREEMSIIT</sequence>
<evidence type="ECO:0000313" key="2">
    <source>
        <dbReference type="Proteomes" id="UP000793456"/>
    </source>
</evidence>
<protein>
    <submittedName>
        <fullName evidence="1">Uncharacterized protein</fullName>
    </submittedName>
</protein>
<proteinExistence type="predicted"/>
<reference evidence="1" key="1">
    <citation type="submission" date="2018-11" db="EMBL/GenBank/DDBJ databases">
        <title>The sequence and de novo assembly of Larimichthys crocea genome using PacBio and Hi-C technologies.</title>
        <authorList>
            <person name="Xu P."/>
            <person name="Chen B."/>
            <person name="Zhou Z."/>
            <person name="Ke Q."/>
            <person name="Wu Y."/>
            <person name="Bai H."/>
            <person name="Pu F."/>
        </authorList>
    </citation>
    <scope>NUCLEOTIDE SEQUENCE</scope>
    <source>
        <tissue evidence="1">Muscle</tissue>
    </source>
</reference>
<dbReference type="EMBL" id="CM011688">
    <property type="protein sequence ID" value="TMS09332.1"/>
    <property type="molecule type" value="Genomic_DNA"/>
</dbReference>
<comment type="caution">
    <text evidence="1">The sequence shown here is derived from an EMBL/GenBank/DDBJ whole genome shotgun (WGS) entry which is preliminary data.</text>
</comment>
<name>A0ACD3QQJ1_LARCR</name>
<organism evidence="1 2">
    <name type="scientific">Larimichthys crocea</name>
    <name type="common">Large yellow croaker</name>
    <name type="synonym">Pseudosciaena crocea</name>
    <dbReference type="NCBI Taxonomy" id="215358"/>
    <lineage>
        <taxon>Eukaryota</taxon>
        <taxon>Metazoa</taxon>
        <taxon>Chordata</taxon>
        <taxon>Craniata</taxon>
        <taxon>Vertebrata</taxon>
        <taxon>Euteleostomi</taxon>
        <taxon>Actinopterygii</taxon>
        <taxon>Neopterygii</taxon>
        <taxon>Teleostei</taxon>
        <taxon>Neoteleostei</taxon>
        <taxon>Acanthomorphata</taxon>
        <taxon>Eupercaria</taxon>
        <taxon>Sciaenidae</taxon>
        <taxon>Larimichthys</taxon>
    </lineage>
</organism>